<keyword evidence="1" id="KW-0472">Membrane</keyword>
<dbReference type="Proteomes" id="UP001626549">
    <property type="component" value="Chromosome"/>
</dbReference>
<evidence type="ECO:0000313" key="3">
    <source>
        <dbReference type="Proteomes" id="UP001626549"/>
    </source>
</evidence>
<evidence type="ECO:0000313" key="2">
    <source>
        <dbReference type="EMBL" id="WOJ96304.1"/>
    </source>
</evidence>
<evidence type="ECO:0000256" key="1">
    <source>
        <dbReference type="SAM" id="Phobius"/>
    </source>
</evidence>
<name>A0ABZ0ICK8_9GAMM</name>
<dbReference type="RefSeq" id="WP_407326985.1">
    <property type="nucleotide sequence ID" value="NZ_CP136865.1"/>
</dbReference>
<accession>A0ABZ0ICK8</accession>
<dbReference type="EMBL" id="CP136865">
    <property type="protein sequence ID" value="WOJ96304.1"/>
    <property type="molecule type" value="Genomic_DNA"/>
</dbReference>
<feature type="transmembrane region" description="Helical" evidence="1">
    <location>
        <begin position="35"/>
        <end position="54"/>
    </location>
</feature>
<gene>
    <name evidence="2" type="ORF">R0137_13755</name>
</gene>
<protein>
    <submittedName>
        <fullName evidence="2">DUF4381 domain-containing protein</fullName>
    </submittedName>
</protein>
<dbReference type="Pfam" id="PF14316">
    <property type="entry name" value="DUF4381"/>
    <property type="match status" value="1"/>
</dbReference>
<dbReference type="InterPro" id="IPR025489">
    <property type="entry name" value="DUF4381"/>
</dbReference>
<sequence>MTELFGPGWGNYAIRGIIETSVPEKVSLWPSTPGWWILLALVIFGSVYWGLARWQNHLRNRYRREAKLALDGLEAAYLSGDQQSLRKLAPLLRATAIAATGQRQELASAKGDAWQQALQKLAPKLPPLPVSELDALAYQPLNTQGSNIESLFTQLRVWISAHECRND</sequence>
<keyword evidence="3" id="KW-1185">Reference proteome</keyword>
<keyword evidence="1" id="KW-1133">Transmembrane helix</keyword>
<keyword evidence="1" id="KW-0812">Transmembrane</keyword>
<reference evidence="2 3" key="1">
    <citation type="submission" date="2023-10" db="EMBL/GenBank/DDBJ databases">
        <title>Two novel species belonging to the OM43/NOR5 clade.</title>
        <authorList>
            <person name="Park M."/>
        </authorList>
    </citation>
    <scope>NUCLEOTIDE SEQUENCE [LARGE SCALE GENOMIC DNA]</scope>
    <source>
        <strain evidence="2 3">IMCC45268</strain>
    </source>
</reference>
<organism evidence="2 3">
    <name type="scientific">Congregibacter brevis</name>
    <dbReference type="NCBI Taxonomy" id="3081201"/>
    <lineage>
        <taxon>Bacteria</taxon>
        <taxon>Pseudomonadati</taxon>
        <taxon>Pseudomonadota</taxon>
        <taxon>Gammaproteobacteria</taxon>
        <taxon>Cellvibrionales</taxon>
        <taxon>Halieaceae</taxon>
        <taxon>Congregibacter</taxon>
    </lineage>
</organism>
<proteinExistence type="predicted"/>